<organism evidence="1 2">
    <name type="scientific">Strongylus vulgaris</name>
    <name type="common">Blood worm</name>
    <dbReference type="NCBI Taxonomy" id="40348"/>
    <lineage>
        <taxon>Eukaryota</taxon>
        <taxon>Metazoa</taxon>
        <taxon>Ecdysozoa</taxon>
        <taxon>Nematoda</taxon>
        <taxon>Chromadorea</taxon>
        <taxon>Rhabditida</taxon>
        <taxon>Rhabditina</taxon>
        <taxon>Rhabditomorpha</taxon>
        <taxon>Strongyloidea</taxon>
        <taxon>Strongylidae</taxon>
        <taxon>Strongylus</taxon>
    </lineage>
</organism>
<gene>
    <name evidence="1" type="ORF">SVUK_LOCUS3560</name>
</gene>
<sequence>MLVVKTCIDIPNELKRRPSAPPSAARSPVSLHSNATVKTHASLSWDERVLDMMRDFEKNRNRSTRKKRGDVLTKIIGDLTIDSVRLESILTDLYVSLMVQLIEVTQQHNPNYERGSKVLPPIQTAQKITVPADIIDMKLRKASLALMESDNVKQNTHIVNCTLHESTAKLTR</sequence>
<evidence type="ECO:0000313" key="2">
    <source>
        <dbReference type="Proteomes" id="UP000270094"/>
    </source>
</evidence>
<reference evidence="1 2" key="1">
    <citation type="submission" date="2018-11" db="EMBL/GenBank/DDBJ databases">
        <authorList>
            <consortium name="Pathogen Informatics"/>
        </authorList>
    </citation>
    <scope>NUCLEOTIDE SEQUENCE [LARGE SCALE GENOMIC DNA]</scope>
</reference>
<protein>
    <submittedName>
        <fullName evidence="1">Uncharacterized protein</fullName>
    </submittedName>
</protein>
<name>A0A3P7KMG9_STRVU</name>
<keyword evidence="2" id="KW-1185">Reference proteome</keyword>
<dbReference type="AlphaFoldDB" id="A0A3P7KMG9"/>
<accession>A0A3P7KMG9</accession>
<dbReference type="EMBL" id="UYYB01009217">
    <property type="protein sequence ID" value="VDM68562.1"/>
    <property type="molecule type" value="Genomic_DNA"/>
</dbReference>
<evidence type="ECO:0000313" key="1">
    <source>
        <dbReference type="EMBL" id="VDM68562.1"/>
    </source>
</evidence>
<proteinExistence type="predicted"/>
<dbReference type="OrthoDB" id="10615362at2759"/>
<dbReference type="Proteomes" id="UP000270094">
    <property type="component" value="Unassembled WGS sequence"/>
</dbReference>